<sequence>MMTTPVHPYSSPSSVGSAPPITPETPALEHGYHSPYISHQSSNSPISPSLITAPTMGFVPKDPFTSHQRDVLELAQTAGHPWGGPLVPQKTYRPHTLSDRRRYVEEVHLEAPIMFFTHNPTGCGIPLKDAFASKFSTLLDRDDSMFEGRGPSVSIRLNWPGYAPWSRQIPTRDFRSPPHPITRAKLAKNVAKTIHRFIQEMESQSQEDAGEAKWRVGSRGIKLEDLMLVGLQHVSMGSWQAHVRLIRRH</sequence>
<evidence type="ECO:0000313" key="3">
    <source>
        <dbReference type="Proteomes" id="UP000256964"/>
    </source>
</evidence>
<reference evidence="2 3" key="1">
    <citation type="journal article" date="2018" name="Biotechnol. Biofuels">
        <title>Integrative visual omics of the white-rot fungus Polyporus brumalis exposes the biotechnological potential of its oxidative enzymes for delignifying raw plant biomass.</title>
        <authorList>
            <person name="Miyauchi S."/>
            <person name="Rancon A."/>
            <person name="Drula E."/>
            <person name="Hage H."/>
            <person name="Chaduli D."/>
            <person name="Favel A."/>
            <person name="Grisel S."/>
            <person name="Henrissat B."/>
            <person name="Herpoel-Gimbert I."/>
            <person name="Ruiz-Duenas F.J."/>
            <person name="Chevret D."/>
            <person name="Hainaut M."/>
            <person name="Lin J."/>
            <person name="Wang M."/>
            <person name="Pangilinan J."/>
            <person name="Lipzen A."/>
            <person name="Lesage-Meessen L."/>
            <person name="Navarro D."/>
            <person name="Riley R."/>
            <person name="Grigoriev I.V."/>
            <person name="Zhou S."/>
            <person name="Raouche S."/>
            <person name="Rosso M.N."/>
        </authorList>
    </citation>
    <scope>NUCLEOTIDE SEQUENCE [LARGE SCALE GENOMIC DNA]</scope>
    <source>
        <strain evidence="2 3">BRFM 1820</strain>
    </source>
</reference>
<dbReference type="EMBL" id="KZ857413">
    <property type="protein sequence ID" value="RDX48257.1"/>
    <property type="molecule type" value="Genomic_DNA"/>
</dbReference>
<keyword evidence="3" id="KW-1185">Reference proteome</keyword>
<organism evidence="2 3">
    <name type="scientific">Lentinus brumalis</name>
    <dbReference type="NCBI Taxonomy" id="2498619"/>
    <lineage>
        <taxon>Eukaryota</taxon>
        <taxon>Fungi</taxon>
        <taxon>Dikarya</taxon>
        <taxon>Basidiomycota</taxon>
        <taxon>Agaricomycotina</taxon>
        <taxon>Agaricomycetes</taxon>
        <taxon>Polyporales</taxon>
        <taxon>Polyporaceae</taxon>
        <taxon>Lentinus</taxon>
    </lineage>
</organism>
<dbReference type="STRING" id="139420.A0A371D6U2"/>
<dbReference type="OrthoDB" id="3269405at2759"/>
<evidence type="ECO:0000313" key="2">
    <source>
        <dbReference type="EMBL" id="RDX48257.1"/>
    </source>
</evidence>
<dbReference type="AlphaFoldDB" id="A0A371D6U2"/>
<dbReference type="Proteomes" id="UP000256964">
    <property type="component" value="Unassembled WGS sequence"/>
</dbReference>
<proteinExistence type="predicted"/>
<gene>
    <name evidence="2" type="ORF">OH76DRAFT_1352884</name>
</gene>
<feature type="region of interest" description="Disordered" evidence="1">
    <location>
        <begin position="1"/>
        <end position="49"/>
    </location>
</feature>
<name>A0A371D6U2_9APHY</name>
<feature type="compositionally biased region" description="Low complexity" evidence="1">
    <location>
        <begin position="37"/>
        <end position="49"/>
    </location>
</feature>
<protein>
    <submittedName>
        <fullName evidence="2">Uncharacterized protein</fullName>
    </submittedName>
</protein>
<accession>A0A371D6U2</accession>
<evidence type="ECO:0000256" key="1">
    <source>
        <dbReference type="SAM" id="MobiDB-lite"/>
    </source>
</evidence>